<feature type="domain" description="C2H2-type" evidence="9">
    <location>
        <begin position="229"/>
        <end position="256"/>
    </location>
</feature>
<dbReference type="PROSITE" id="PS50157">
    <property type="entry name" value="ZINC_FINGER_C2H2_2"/>
    <property type="match status" value="4"/>
</dbReference>
<evidence type="ECO:0000313" key="11">
    <source>
        <dbReference type="Ensembl" id="ENSAMXP00000030373.1"/>
    </source>
</evidence>
<dbReference type="FunFam" id="3.30.160.60:FF:000446">
    <property type="entry name" value="Zinc finger protein"/>
    <property type="match status" value="1"/>
</dbReference>
<evidence type="ECO:0000256" key="6">
    <source>
        <dbReference type="PROSITE-ProRule" id="PRU00042"/>
    </source>
</evidence>
<feature type="domain" description="C2H2-type" evidence="9">
    <location>
        <begin position="198"/>
        <end position="225"/>
    </location>
</feature>
<evidence type="ECO:0000313" key="12">
    <source>
        <dbReference type="Proteomes" id="UP000018467"/>
    </source>
</evidence>
<reference evidence="11" key="4">
    <citation type="submission" date="2025-09" db="UniProtKB">
        <authorList>
            <consortium name="Ensembl"/>
        </authorList>
    </citation>
    <scope>IDENTIFICATION</scope>
</reference>
<keyword evidence="2" id="KW-0677">Repeat</keyword>
<keyword evidence="12" id="KW-1185">Reference proteome</keyword>
<accession>A0A3B1IK85</accession>
<reference evidence="12" key="1">
    <citation type="submission" date="2013-03" db="EMBL/GenBank/DDBJ databases">
        <authorList>
            <person name="Jeffery W."/>
            <person name="Warren W."/>
            <person name="Wilson R.K."/>
        </authorList>
    </citation>
    <scope>NUCLEOTIDE SEQUENCE</scope>
    <source>
        <strain evidence="12">female</strain>
    </source>
</reference>
<reference evidence="11" key="3">
    <citation type="submission" date="2025-08" db="UniProtKB">
        <authorList>
            <consortium name="Ensembl"/>
        </authorList>
    </citation>
    <scope>IDENTIFICATION</scope>
</reference>
<keyword evidence="3 6" id="KW-0863">Zinc-finger</keyword>
<evidence type="ECO:0000256" key="1">
    <source>
        <dbReference type="ARBA" id="ARBA00022723"/>
    </source>
</evidence>
<keyword evidence="4" id="KW-0862">Zinc</keyword>
<feature type="domain" description="C2H2-type" evidence="9">
    <location>
        <begin position="307"/>
        <end position="334"/>
    </location>
</feature>
<dbReference type="GeneTree" id="ENSGT00980000201894"/>
<protein>
    <submittedName>
        <fullName evidence="11">Si:dkey-226l10.6</fullName>
    </submittedName>
</protein>
<dbReference type="Pfam" id="PF05485">
    <property type="entry name" value="THAP"/>
    <property type="match status" value="1"/>
</dbReference>
<dbReference type="Gene3D" id="3.30.160.60">
    <property type="entry name" value="Classic Zinc Finger"/>
    <property type="match status" value="2"/>
</dbReference>
<dbReference type="SUPFAM" id="SSF57716">
    <property type="entry name" value="Glucocorticoid receptor-like (DNA-binding domain)"/>
    <property type="match status" value="1"/>
</dbReference>
<dbReference type="InParanoid" id="A0A3B1IK85"/>
<dbReference type="PANTHER" id="PTHR24379">
    <property type="entry name" value="KRAB AND ZINC FINGER DOMAIN-CONTAINING"/>
    <property type="match status" value="1"/>
</dbReference>
<dbReference type="GO" id="GO:0003677">
    <property type="term" value="F:DNA binding"/>
    <property type="evidence" value="ECO:0007669"/>
    <property type="project" value="UniProtKB-UniRule"/>
</dbReference>
<keyword evidence="5 7" id="KW-0238">DNA-binding</keyword>
<dbReference type="PROSITE" id="PS50950">
    <property type="entry name" value="ZF_THAP"/>
    <property type="match status" value="1"/>
</dbReference>
<feature type="compositionally biased region" description="Basic and acidic residues" evidence="8">
    <location>
        <begin position="177"/>
        <end position="197"/>
    </location>
</feature>
<dbReference type="Proteomes" id="UP000018467">
    <property type="component" value="Unassembled WGS sequence"/>
</dbReference>
<sequence length="381" mass="43383">MVHKCVVSGCPNSSNTIIHYILPEEPKRRSLWLQFIQSSKPAGELIPQSCRVCGDHFSPESFTQLDLGFTTRFILNIDAVPTVYHSDRATKQGAEAQAAGPEKEMDESCSITISSTVSLSGVKDEPFEYEVSHVTMPVEETKSASTRRSVKQEESQSLFTAETCSEESKQPQVNSKADMKRESSRSSLGERSKDNKRFSCSTCGQTFRNKCVLMEHENNHMEEQTDRTYRCKQCGKGFEQLVFLKAHEKVHKSAQASVKLENPPCPPRFQYNHASQDMYKCPICEEVHSERSAFALHIKKAHARSKLMCSFCDKSFGRIDEFFRHIDSHIVVTPFYCSICKVYQLNKQGYMCHMRIHKKKPKDENAPRKVERKVKETGNGT</sequence>
<proteinExistence type="predicted"/>
<organism evidence="11 12">
    <name type="scientific">Astyanax mexicanus</name>
    <name type="common">Blind cave fish</name>
    <name type="synonym">Astyanax fasciatus mexicanus</name>
    <dbReference type="NCBI Taxonomy" id="7994"/>
    <lineage>
        <taxon>Eukaryota</taxon>
        <taxon>Metazoa</taxon>
        <taxon>Chordata</taxon>
        <taxon>Craniata</taxon>
        <taxon>Vertebrata</taxon>
        <taxon>Euteleostomi</taxon>
        <taxon>Actinopterygii</taxon>
        <taxon>Neopterygii</taxon>
        <taxon>Teleostei</taxon>
        <taxon>Ostariophysi</taxon>
        <taxon>Characiformes</taxon>
        <taxon>Characoidei</taxon>
        <taxon>Acestrorhamphidae</taxon>
        <taxon>Acestrorhamphinae</taxon>
        <taxon>Astyanax</taxon>
    </lineage>
</organism>
<evidence type="ECO:0000256" key="7">
    <source>
        <dbReference type="PROSITE-ProRule" id="PRU00309"/>
    </source>
</evidence>
<dbReference type="InterPro" id="IPR006612">
    <property type="entry name" value="THAP_Znf"/>
</dbReference>
<feature type="region of interest" description="Disordered" evidence="8">
    <location>
        <begin position="361"/>
        <end position="381"/>
    </location>
</feature>
<evidence type="ECO:0000256" key="5">
    <source>
        <dbReference type="ARBA" id="ARBA00023125"/>
    </source>
</evidence>
<evidence type="ECO:0000256" key="4">
    <source>
        <dbReference type="ARBA" id="ARBA00022833"/>
    </source>
</evidence>
<dbReference type="SMART" id="SM00355">
    <property type="entry name" value="ZnF_C2H2"/>
    <property type="match status" value="5"/>
</dbReference>
<feature type="domain" description="C2H2-type" evidence="9">
    <location>
        <begin position="279"/>
        <end position="307"/>
    </location>
</feature>
<name>A0A3B1IK85_ASTMX</name>
<dbReference type="Bgee" id="ENSAMXG00000040423">
    <property type="expression patterns" value="Expressed in embryo and 13 other cell types or tissues"/>
</dbReference>
<dbReference type="Ensembl" id="ENSAMXT00000036510.1">
    <property type="protein sequence ID" value="ENSAMXP00000030373.1"/>
    <property type="gene ID" value="ENSAMXG00000040423.1"/>
</dbReference>
<evidence type="ECO:0000259" key="10">
    <source>
        <dbReference type="PROSITE" id="PS50950"/>
    </source>
</evidence>
<evidence type="ECO:0000259" key="9">
    <source>
        <dbReference type="PROSITE" id="PS50157"/>
    </source>
</evidence>
<feature type="domain" description="THAP-type" evidence="10">
    <location>
        <begin position="1"/>
        <end position="84"/>
    </location>
</feature>
<evidence type="ECO:0000256" key="2">
    <source>
        <dbReference type="ARBA" id="ARBA00022737"/>
    </source>
</evidence>
<reference evidence="12" key="2">
    <citation type="journal article" date="2014" name="Nat. Commun.">
        <title>The cavefish genome reveals candidate genes for eye loss.</title>
        <authorList>
            <person name="McGaugh S.E."/>
            <person name="Gross J.B."/>
            <person name="Aken B."/>
            <person name="Blin M."/>
            <person name="Borowsky R."/>
            <person name="Chalopin D."/>
            <person name="Hinaux H."/>
            <person name="Jeffery W.R."/>
            <person name="Keene A."/>
            <person name="Ma L."/>
            <person name="Minx P."/>
            <person name="Murphy D."/>
            <person name="O'Quin K.E."/>
            <person name="Retaux S."/>
            <person name="Rohner N."/>
            <person name="Searle S.M."/>
            <person name="Stahl B.A."/>
            <person name="Tabin C."/>
            <person name="Volff J.N."/>
            <person name="Yoshizawa M."/>
            <person name="Warren W.C."/>
        </authorList>
    </citation>
    <scope>NUCLEOTIDE SEQUENCE [LARGE SCALE GENOMIC DNA]</scope>
    <source>
        <strain evidence="12">female</strain>
    </source>
</reference>
<dbReference type="InterPro" id="IPR036236">
    <property type="entry name" value="Znf_C2H2_sf"/>
</dbReference>
<dbReference type="GO" id="GO:0008270">
    <property type="term" value="F:zinc ion binding"/>
    <property type="evidence" value="ECO:0007669"/>
    <property type="project" value="UniProtKB-KW"/>
</dbReference>
<evidence type="ECO:0000256" key="3">
    <source>
        <dbReference type="ARBA" id="ARBA00022771"/>
    </source>
</evidence>
<dbReference type="SMART" id="SM00980">
    <property type="entry name" value="THAP"/>
    <property type="match status" value="1"/>
</dbReference>
<dbReference type="Pfam" id="PF00096">
    <property type="entry name" value="zf-C2H2"/>
    <property type="match status" value="2"/>
</dbReference>
<keyword evidence="1" id="KW-0479">Metal-binding</keyword>
<dbReference type="InterPro" id="IPR013087">
    <property type="entry name" value="Znf_C2H2_type"/>
</dbReference>
<dbReference type="AlphaFoldDB" id="A0A3B1IK85"/>
<dbReference type="PROSITE" id="PS00028">
    <property type="entry name" value="ZINC_FINGER_C2H2_1"/>
    <property type="match status" value="3"/>
</dbReference>
<dbReference type="SUPFAM" id="SSF57667">
    <property type="entry name" value="beta-beta-alpha zinc fingers"/>
    <property type="match status" value="3"/>
</dbReference>
<evidence type="ECO:0000256" key="8">
    <source>
        <dbReference type="SAM" id="MobiDB-lite"/>
    </source>
</evidence>
<feature type="region of interest" description="Disordered" evidence="8">
    <location>
        <begin position="138"/>
        <end position="197"/>
    </location>
</feature>
<dbReference type="PANTHER" id="PTHR24379:SF121">
    <property type="entry name" value="C2H2-TYPE DOMAIN-CONTAINING PROTEIN"/>
    <property type="match status" value="1"/>
</dbReference>